<accession>A0A0G2IWI3</accession>
<comment type="caution">
    <text evidence="1">The sequence shown here is derived from an EMBL/GenBank/DDBJ whole genome shotgun (WGS) entry which is preliminary data.</text>
</comment>
<name>A0A0G2IWI3_9SYNE</name>
<evidence type="ECO:0000313" key="1">
    <source>
        <dbReference type="EMBL" id="KKZ12575.1"/>
    </source>
</evidence>
<protein>
    <submittedName>
        <fullName evidence="1">Uncharacterized protein</fullName>
    </submittedName>
</protein>
<sequence>MEVAMSAHRFVITDRRLFNALSGDLDLEYALIDGAIVPVHQKAAEARRGFNTSRLAVPVAGWQGRSWRWWTPWAIWRAPSCYQARGTRAKG</sequence>
<organism evidence="1 2">
    <name type="scientific">Candidatus Synechococcus spongiarum SP3</name>
    <dbReference type="NCBI Taxonomy" id="1604020"/>
    <lineage>
        <taxon>Bacteria</taxon>
        <taxon>Bacillati</taxon>
        <taxon>Cyanobacteriota</taxon>
        <taxon>Cyanophyceae</taxon>
        <taxon>Synechococcales</taxon>
        <taxon>Synechococcaceae</taxon>
        <taxon>Synechococcus</taxon>
    </lineage>
</organism>
<dbReference type="AlphaFoldDB" id="A0A0G2IWI3"/>
<proteinExistence type="predicted"/>
<gene>
    <name evidence="1" type="ORF">TE42_04005</name>
</gene>
<dbReference type="EMBL" id="JXQG01000017">
    <property type="protein sequence ID" value="KKZ12575.1"/>
    <property type="molecule type" value="Genomic_DNA"/>
</dbReference>
<evidence type="ECO:0000313" key="2">
    <source>
        <dbReference type="Proteomes" id="UP000035067"/>
    </source>
</evidence>
<dbReference type="PATRIC" id="fig|1604020.3.peg.12"/>
<dbReference type="Proteomes" id="UP000035067">
    <property type="component" value="Unassembled WGS sequence"/>
</dbReference>
<reference evidence="1 2" key="1">
    <citation type="submission" date="2015-01" db="EMBL/GenBank/DDBJ databases">
        <title>Lifestyle Evolution in Cyanobacterial Symbionts of Sponges.</title>
        <authorList>
            <person name="Burgsdorf I."/>
            <person name="Slaby B.M."/>
            <person name="Handley K.M."/>
            <person name="Haber M."/>
            <person name="Blom J."/>
            <person name="Marshall C.W."/>
            <person name="Gilbert J.A."/>
            <person name="Hentschel U."/>
            <person name="Steindler L."/>
        </authorList>
    </citation>
    <scope>NUCLEOTIDE SEQUENCE [LARGE SCALE GENOMIC DNA]</scope>
    <source>
        <strain evidence="1">SP3</strain>
    </source>
</reference>